<evidence type="ECO:0000313" key="2">
    <source>
        <dbReference type="Proteomes" id="UP001054252"/>
    </source>
</evidence>
<proteinExistence type="predicted"/>
<protein>
    <submittedName>
        <fullName evidence="1">Uncharacterized protein</fullName>
    </submittedName>
</protein>
<accession>A0AAV5IFN9</accession>
<organism evidence="1 2">
    <name type="scientific">Rubroshorea leprosula</name>
    <dbReference type="NCBI Taxonomy" id="152421"/>
    <lineage>
        <taxon>Eukaryota</taxon>
        <taxon>Viridiplantae</taxon>
        <taxon>Streptophyta</taxon>
        <taxon>Embryophyta</taxon>
        <taxon>Tracheophyta</taxon>
        <taxon>Spermatophyta</taxon>
        <taxon>Magnoliopsida</taxon>
        <taxon>eudicotyledons</taxon>
        <taxon>Gunneridae</taxon>
        <taxon>Pentapetalae</taxon>
        <taxon>rosids</taxon>
        <taxon>malvids</taxon>
        <taxon>Malvales</taxon>
        <taxon>Dipterocarpaceae</taxon>
        <taxon>Rubroshorea</taxon>
    </lineage>
</organism>
<reference evidence="1 2" key="1">
    <citation type="journal article" date="2021" name="Commun. Biol.">
        <title>The genome of Shorea leprosula (Dipterocarpaceae) highlights the ecological relevance of drought in aseasonal tropical rainforests.</title>
        <authorList>
            <person name="Ng K.K.S."/>
            <person name="Kobayashi M.J."/>
            <person name="Fawcett J.A."/>
            <person name="Hatakeyama M."/>
            <person name="Paape T."/>
            <person name="Ng C.H."/>
            <person name="Ang C.C."/>
            <person name="Tnah L.H."/>
            <person name="Lee C.T."/>
            <person name="Nishiyama T."/>
            <person name="Sese J."/>
            <person name="O'Brien M.J."/>
            <person name="Copetti D."/>
            <person name="Mohd Noor M.I."/>
            <person name="Ong R.C."/>
            <person name="Putra M."/>
            <person name="Sireger I.Z."/>
            <person name="Indrioko S."/>
            <person name="Kosugi Y."/>
            <person name="Izuno A."/>
            <person name="Isagi Y."/>
            <person name="Lee S.L."/>
            <person name="Shimizu K.K."/>
        </authorList>
    </citation>
    <scope>NUCLEOTIDE SEQUENCE [LARGE SCALE GENOMIC DNA]</scope>
    <source>
        <strain evidence="1">214</strain>
    </source>
</reference>
<dbReference type="AlphaFoldDB" id="A0AAV5IFN9"/>
<name>A0AAV5IFN9_9ROSI</name>
<dbReference type="Proteomes" id="UP001054252">
    <property type="component" value="Unassembled WGS sequence"/>
</dbReference>
<dbReference type="EMBL" id="BPVZ01000016">
    <property type="protein sequence ID" value="GKV00737.1"/>
    <property type="molecule type" value="Genomic_DNA"/>
</dbReference>
<evidence type="ECO:0000313" key="1">
    <source>
        <dbReference type="EMBL" id="GKV00737.1"/>
    </source>
</evidence>
<keyword evidence="2" id="KW-1185">Reference proteome</keyword>
<comment type="caution">
    <text evidence="1">The sequence shown here is derived from an EMBL/GenBank/DDBJ whole genome shotgun (WGS) entry which is preliminary data.</text>
</comment>
<gene>
    <name evidence="1" type="ORF">SLEP1_g13377</name>
</gene>
<sequence length="50" mass="5146">MQICSAAAAQFGEGEAAAAQFGEGEAAAVWWRKARKMSCDGLERVVDGGG</sequence>